<dbReference type="PANTHER" id="PTHR35564">
    <property type="match status" value="1"/>
</dbReference>
<comment type="caution">
    <text evidence="1">The sequence shown here is derived from an EMBL/GenBank/DDBJ whole genome shotgun (WGS) entry which is preliminary data.</text>
</comment>
<proteinExistence type="predicted"/>
<reference evidence="1 2" key="1">
    <citation type="journal article" date="2012" name="Science">
        <title>Ecological populations of bacteria act as socially cohesive units of antibiotic production and resistance.</title>
        <authorList>
            <person name="Cordero O.X."/>
            <person name="Wildschutte H."/>
            <person name="Kirkup B."/>
            <person name="Proehl S."/>
            <person name="Ngo L."/>
            <person name="Hussain F."/>
            <person name="Le Roux F."/>
            <person name="Mincer T."/>
            <person name="Polz M.F."/>
        </authorList>
    </citation>
    <scope>NUCLEOTIDE SEQUENCE [LARGE SCALE GENOMIC DNA]</scope>
    <source>
        <strain evidence="1 2">FF-238</strain>
    </source>
</reference>
<dbReference type="Proteomes" id="UP000094165">
    <property type="component" value="Unassembled WGS sequence"/>
</dbReference>
<evidence type="ECO:0000313" key="1">
    <source>
        <dbReference type="EMBL" id="OEE75054.1"/>
    </source>
</evidence>
<dbReference type="Pfam" id="PF06996">
    <property type="entry name" value="T6SS_TssG"/>
    <property type="match status" value="1"/>
</dbReference>
<dbReference type="RefSeq" id="WP_017054504.1">
    <property type="nucleotide sequence ID" value="NZ_AJYW02000167.1"/>
</dbReference>
<keyword evidence="2" id="KW-1185">Reference proteome</keyword>
<dbReference type="InterPro" id="IPR010732">
    <property type="entry name" value="T6SS_TssG-like"/>
</dbReference>
<dbReference type="EMBL" id="AJYW02000167">
    <property type="protein sequence ID" value="OEE75054.1"/>
    <property type="molecule type" value="Genomic_DNA"/>
</dbReference>
<sequence>MVTTSRSATCDLILVNKEIRRFSLIQAVDRICDLLTAKIPHLSKDEAYERIQFVANPSQGFAASDVECAELINDAQGQPKAIITLNLLALFGSSSPMPNYYNDYVSNSDSKNIQNFLDIFHHRIHRLIKTVWKKYRYSASFRTGASDTFSAQTFALLGLRDKELRENQHIDWARLLPYVGLLSQRVRSASAIEAVLRYYFQLPHIDIEQCTLRYSQIHPMQQNQLGLMSSTLGMDTVIGTSVEDRANKFRIHIRQLTWQQFHRFLAGEQDWKALHQLVPFVVKDPLDYDIQLHLKENEPRPLRIDSTNDCQLGWTSWLGSKPNERSITLSGKILC</sequence>
<organism evidence="1 2">
    <name type="scientific">Vibrio genomosp. F6 str. FF-238</name>
    <dbReference type="NCBI Taxonomy" id="1191298"/>
    <lineage>
        <taxon>Bacteria</taxon>
        <taxon>Pseudomonadati</taxon>
        <taxon>Pseudomonadota</taxon>
        <taxon>Gammaproteobacteria</taxon>
        <taxon>Vibrionales</taxon>
        <taxon>Vibrionaceae</taxon>
        <taxon>Vibrio</taxon>
    </lineage>
</organism>
<gene>
    <name evidence="1" type="ORF">A130_17435</name>
</gene>
<dbReference type="PANTHER" id="PTHR35564:SF3">
    <property type="entry name" value="TYPE VI SECRETION SYSTEM BASEPLATE SUBUNIT TSSG"/>
    <property type="match status" value="1"/>
</dbReference>
<dbReference type="AlphaFoldDB" id="A0A1E5CX19"/>
<name>A0A1E5CX19_9VIBR</name>
<accession>A0A1E5CX19</accession>
<dbReference type="NCBIfam" id="TIGR03347">
    <property type="entry name" value="VI_chp_1"/>
    <property type="match status" value="1"/>
</dbReference>
<protein>
    <submittedName>
        <fullName evidence="1">Quinoprotein dehydrogenase</fullName>
    </submittedName>
</protein>
<evidence type="ECO:0000313" key="2">
    <source>
        <dbReference type="Proteomes" id="UP000094165"/>
    </source>
</evidence>